<dbReference type="Proteomes" id="UP000287033">
    <property type="component" value="Unassembled WGS sequence"/>
</dbReference>
<evidence type="ECO:0000313" key="1">
    <source>
        <dbReference type="EMBL" id="GCC30179.1"/>
    </source>
</evidence>
<proteinExistence type="predicted"/>
<gene>
    <name evidence="1" type="ORF">chiPu_0008627</name>
</gene>
<comment type="caution">
    <text evidence="1">The sequence shown here is derived from an EMBL/GenBank/DDBJ whole genome shotgun (WGS) entry which is preliminary data.</text>
</comment>
<name>A0A401SID7_CHIPU</name>
<protein>
    <submittedName>
        <fullName evidence="1">Uncharacterized protein</fullName>
    </submittedName>
</protein>
<evidence type="ECO:0000313" key="2">
    <source>
        <dbReference type="Proteomes" id="UP000287033"/>
    </source>
</evidence>
<accession>A0A401SID7</accession>
<dbReference type="AlphaFoldDB" id="A0A401SID7"/>
<organism evidence="1 2">
    <name type="scientific">Chiloscyllium punctatum</name>
    <name type="common">Brownbanded bambooshark</name>
    <name type="synonym">Hemiscyllium punctatum</name>
    <dbReference type="NCBI Taxonomy" id="137246"/>
    <lineage>
        <taxon>Eukaryota</taxon>
        <taxon>Metazoa</taxon>
        <taxon>Chordata</taxon>
        <taxon>Craniata</taxon>
        <taxon>Vertebrata</taxon>
        <taxon>Chondrichthyes</taxon>
        <taxon>Elasmobranchii</taxon>
        <taxon>Galeomorphii</taxon>
        <taxon>Galeoidea</taxon>
        <taxon>Orectolobiformes</taxon>
        <taxon>Hemiscylliidae</taxon>
        <taxon>Chiloscyllium</taxon>
    </lineage>
</organism>
<reference evidence="1 2" key="1">
    <citation type="journal article" date="2018" name="Nat. Ecol. Evol.">
        <title>Shark genomes provide insights into elasmobranch evolution and the origin of vertebrates.</title>
        <authorList>
            <person name="Hara Y"/>
            <person name="Yamaguchi K"/>
            <person name="Onimaru K"/>
            <person name="Kadota M"/>
            <person name="Koyanagi M"/>
            <person name="Keeley SD"/>
            <person name="Tatsumi K"/>
            <person name="Tanaka K"/>
            <person name="Motone F"/>
            <person name="Kageyama Y"/>
            <person name="Nozu R"/>
            <person name="Adachi N"/>
            <person name="Nishimura O"/>
            <person name="Nakagawa R"/>
            <person name="Tanegashima C"/>
            <person name="Kiyatake I"/>
            <person name="Matsumoto R"/>
            <person name="Murakumo K"/>
            <person name="Nishida K"/>
            <person name="Terakita A"/>
            <person name="Kuratani S"/>
            <person name="Sato K"/>
            <person name="Hyodo S Kuraku.S."/>
        </authorList>
    </citation>
    <scope>NUCLEOTIDE SEQUENCE [LARGE SCALE GENOMIC DNA]</scope>
</reference>
<keyword evidence="2" id="KW-1185">Reference proteome</keyword>
<sequence>MSPLRWVRGIADLPSPLSGLRPLLTELRPPPEAGWRTSGAWPRLVRPTFLVTAVPLRPRSGDGGRGVWGLGAAVSAADLSVSGCCHEGSRTLRPPLVPSLNPLLVRLIRNDF</sequence>
<dbReference type="EMBL" id="BEZZ01000287">
    <property type="protein sequence ID" value="GCC30179.1"/>
    <property type="molecule type" value="Genomic_DNA"/>
</dbReference>